<dbReference type="SUPFAM" id="SSF48452">
    <property type="entry name" value="TPR-like"/>
    <property type="match status" value="1"/>
</dbReference>
<dbReference type="InterPro" id="IPR002885">
    <property type="entry name" value="PPR_rpt"/>
</dbReference>
<keyword evidence="3" id="KW-0732">Signal</keyword>
<dbReference type="Gene3D" id="1.25.40.10">
    <property type="entry name" value="Tetratricopeptide repeat domain"/>
    <property type="match status" value="7"/>
</dbReference>
<reference evidence="4 5" key="1">
    <citation type="submission" date="2021-09" db="EMBL/GenBank/DDBJ databases">
        <title>Genomic insights and catalytic innovation underlie evolution of tropane alkaloids biosynthesis.</title>
        <authorList>
            <person name="Wang Y.-J."/>
            <person name="Tian T."/>
            <person name="Huang J.-P."/>
            <person name="Huang S.-X."/>
        </authorList>
    </citation>
    <scope>NUCLEOTIDE SEQUENCE [LARGE SCALE GENOMIC DNA]</scope>
    <source>
        <strain evidence="4">KIB-2018</strain>
        <tissue evidence="4">Leaf</tissue>
    </source>
</reference>
<name>A0AAV8SN73_9ROSI</name>
<feature type="repeat" description="PPR" evidence="2">
    <location>
        <begin position="854"/>
        <end position="888"/>
    </location>
</feature>
<accession>A0AAV8SN73</accession>
<sequence length="895" mass="99215">MISLIAKLQTKLLSLSLCRLISSLALLRDPPLIEPIKHEHHFPNSSLDPFHVFSVYSRTAPCTIENTEILHSHLLKTALFECNMFLSNFLLDWYCKSGDMFNAAKLFDRIPQPNAISWNIMISGYNNTLKFEDSLRTFCRMRILGVEANEITYGSVLSSCANLQACVFSEQLYSLAIKNGFYSNGYLRTGIMDVFSKSGNFDYALRVFNDVSCGNVVCWNSIISGAVRNRENWVALELFGQMCRRFLVPNSFTFSSILTACAALGEIETGKGVQAWVIKCCVKDVFVGTAIVDLYAKCGDIVEAVQEFSRMAVRNVVSWTAIIAGFVKNDDSISALKIFKDMRKMGGEINNFTATTVVTSCAKPGMVNEAIQIHSWILKAGFCLDPVVEAAVINMYSKIGAIDLSEAVFKERTDIKNTGPWAVMISSFAQNYHPQRAIKLFWTMIKEGLKPDQACYSSVFSVIDSLRFGRQLHCYTLKNGFVFDLSIGSSLFTMYSKCGTIKDSYKVFEEIPTRDNVSLASMIAGFAEHGLADQAFGLFQDLLSEETRPDQMSLAAILTACSGLCSLRRGKEIHGYIFRAEISREPLVGSALVTMYLKCGALKFSKVVFDMLPEKDQISCSALVSGYAQNGLLEEALSLLHEISISNFAIDSFMIASILGAVAILNRLGVGIQLHAYVTKMGLDSDVSVGSSLVTMYSKCGSIKDSSKAFDRIDEPDLIGWTAMIAGYAQHGKGEEALRMYEHMRKEGIRPDPVTFVEVLSACSRANLVEDGYFHFNTMTREFGIQPNNRHYACMVDLIGRSGRLKEAEKFIESMPIEPDALVWGTLLAACKLHGDVDLGRVAAKKAMDLEPYDAGAYVALSNIFADVGQWEEALEVRRLMKGTGVRKDFGWSSM</sequence>
<feature type="repeat" description="PPR" evidence="2">
    <location>
        <begin position="515"/>
        <end position="549"/>
    </location>
</feature>
<evidence type="ECO:0000256" key="1">
    <source>
        <dbReference type="ARBA" id="ARBA00022737"/>
    </source>
</evidence>
<feature type="signal peptide" evidence="3">
    <location>
        <begin position="1"/>
        <end position="25"/>
    </location>
</feature>
<comment type="caution">
    <text evidence="4">The sequence shown here is derived from an EMBL/GenBank/DDBJ whole genome shotgun (WGS) entry which is preliminary data.</text>
</comment>
<evidence type="ECO:0008006" key="6">
    <source>
        <dbReference type="Google" id="ProtNLM"/>
    </source>
</evidence>
<feature type="repeat" description="PPR" evidence="2">
    <location>
        <begin position="114"/>
        <end position="148"/>
    </location>
</feature>
<feature type="repeat" description="PPR" evidence="2">
    <location>
        <begin position="315"/>
        <end position="349"/>
    </location>
</feature>
<dbReference type="FunFam" id="1.25.40.10:FF:000344">
    <property type="entry name" value="Pentatricopeptide repeat-containing protein"/>
    <property type="match status" value="1"/>
</dbReference>
<dbReference type="Proteomes" id="UP001159364">
    <property type="component" value="Linkage Group LG10"/>
</dbReference>
<dbReference type="FunFam" id="1.25.40.10:FF:001093">
    <property type="entry name" value="Pentatricopeptide repeat-containing protein At2g34400"/>
    <property type="match status" value="1"/>
</dbReference>
<feature type="repeat" description="PPR" evidence="2">
    <location>
        <begin position="417"/>
        <end position="451"/>
    </location>
</feature>
<keyword evidence="5" id="KW-1185">Reference proteome</keyword>
<gene>
    <name evidence="4" type="ORF">K2173_019729</name>
</gene>
<evidence type="ECO:0000313" key="5">
    <source>
        <dbReference type="Proteomes" id="UP001159364"/>
    </source>
</evidence>
<feature type="repeat" description="PPR" evidence="2">
    <location>
        <begin position="717"/>
        <end position="751"/>
    </location>
</feature>
<feature type="repeat" description="PPR" evidence="2">
    <location>
        <begin position="616"/>
        <end position="650"/>
    </location>
</feature>
<dbReference type="Pfam" id="PF01535">
    <property type="entry name" value="PPR"/>
    <property type="match status" value="4"/>
</dbReference>
<evidence type="ECO:0000313" key="4">
    <source>
        <dbReference type="EMBL" id="KAJ8753330.1"/>
    </source>
</evidence>
<dbReference type="EMBL" id="JAIWQS010000010">
    <property type="protein sequence ID" value="KAJ8753330.1"/>
    <property type="molecule type" value="Genomic_DNA"/>
</dbReference>
<dbReference type="Pfam" id="PF13041">
    <property type="entry name" value="PPR_2"/>
    <property type="match status" value="4"/>
</dbReference>
<dbReference type="PANTHER" id="PTHR47926">
    <property type="entry name" value="PENTATRICOPEPTIDE REPEAT-CONTAINING PROTEIN"/>
    <property type="match status" value="1"/>
</dbReference>
<dbReference type="Pfam" id="PF20431">
    <property type="entry name" value="E_motif"/>
    <property type="match status" value="1"/>
</dbReference>
<dbReference type="InterPro" id="IPR011990">
    <property type="entry name" value="TPR-like_helical_dom_sf"/>
</dbReference>
<dbReference type="PROSITE" id="PS51375">
    <property type="entry name" value="PPR"/>
    <property type="match status" value="8"/>
</dbReference>
<feature type="repeat" description="PPR" evidence="2">
    <location>
        <begin position="215"/>
        <end position="249"/>
    </location>
</feature>
<protein>
    <recommendedName>
        <fullName evidence="6">Pentatricopeptide repeat-containing protein</fullName>
    </recommendedName>
</protein>
<evidence type="ECO:0000256" key="2">
    <source>
        <dbReference type="PROSITE-ProRule" id="PRU00708"/>
    </source>
</evidence>
<dbReference type="InterPro" id="IPR046848">
    <property type="entry name" value="E_motif"/>
</dbReference>
<feature type="chain" id="PRO_5043518815" description="Pentatricopeptide repeat-containing protein" evidence="3">
    <location>
        <begin position="26"/>
        <end position="895"/>
    </location>
</feature>
<dbReference type="InterPro" id="IPR046960">
    <property type="entry name" value="PPR_At4g14850-like_plant"/>
</dbReference>
<dbReference type="FunFam" id="1.25.40.10:FF:000073">
    <property type="entry name" value="Pentatricopeptide repeat-containing protein chloroplastic"/>
    <property type="match status" value="1"/>
</dbReference>
<dbReference type="GO" id="GO:0009451">
    <property type="term" value="P:RNA modification"/>
    <property type="evidence" value="ECO:0007669"/>
    <property type="project" value="InterPro"/>
</dbReference>
<keyword evidence="1" id="KW-0677">Repeat</keyword>
<dbReference type="PANTHER" id="PTHR47926:SF496">
    <property type="entry name" value="PENTACOTRIPEPTIDE-REPEAT REGION OF PRORP DOMAIN-CONTAINING PROTEIN"/>
    <property type="match status" value="1"/>
</dbReference>
<organism evidence="4 5">
    <name type="scientific">Erythroxylum novogranatense</name>
    <dbReference type="NCBI Taxonomy" id="1862640"/>
    <lineage>
        <taxon>Eukaryota</taxon>
        <taxon>Viridiplantae</taxon>
        <taxon>Streptophyta</taxon>
        <taxon>Embryophyta</taxon>
        <taxon>Tracheophyta</taxon>
        <taxon>Spermatophyta</taxon>
        <taxon>Magnoliopsida</taxon>
        <taxon>eudicotyledons</taxon>
        <taxon>Gunneridae</taxon>
        <taxon>Pentapetalae</taxon>
        <taxon>rosids</taxon>
        <taxon>fabids</taxon>
        <taxon>Malpighiales</taxon>
        <taxon>Erythroxylaceae</taxon>
        <taxon>Erythroxylum</taxon>
    </lineage>
</organism>
<evidence type="ECO:0000256" key="3">
    <source>
        <dbReference type="SAM" id="SignalP"/>
    </source>
</evidence>
<dbReference type="NCBIfam" id="TIGR00756">
    <property type="entry name" value="PPR"/>
    <property type="match status" value="4"/>
</dbReference>
<dbReference type="GO" id="GO:0003723">
    <property type="term" value="F:RNA binding"/>
    <property type="evidence" value="ECO:0007669"/>
    <property type="project" value="InterPro"/>
</dbReference>
<dbReference type="AlphaFoldDB" id="A0AAV8SN73"/>
<proteinExistence type="predicted"/>